<organism evidence="1 2">
    <name type="scientific">Caenorhabditis angaria</name>
    <dbReference type="NCBI Taxonomy" id="860376"/>
    <lineage>
        <taxon>Eukaryota</taxon>
        <taxon>Metazoa</taxon>
        <taxon>Ecdysozoa</taxon>
        <taxon>Nematoda</taxon>
        <taxon>Chromadorea</taxon>
        <taxon>Rhabditida</taxon>
        <taxon>Rhabditina</taxon>
        <taxon>Rhabditomorpha</taxon>
        <taxon>Rhabditoidea</taxon>
        <taxon>Rhabditidae</taxon>
        <taxon>Peloderinae</taxon>
        <taxon>Caenorhabditis</taxon>
    </lineage>
</organism>
<accession>A0A9P1IQS0</accession>
<name>A0A9P1IQS0_9PELO</name>
<protein>
    <submittedName>
        <fullName evidence="1">Uncharacterized protein</fullName>
    </submittedName>
</protein>
<dbReference type="Proteomes" id="UP001152747">
    <property type="component" value="Unassembled WGS sequence"/>
</dbReference>
<sequence length="124" mass="14046">MAVSDTVKHLGAIFSDGELKRGIRDATKYAMHLVQEEDTNTKEKERIPLMDPMLEALSATTTLLEKLTKREIALDVARKDLIERMLICHINDTQVHHEVENDAIKAENLLKAELTFVSEMICLS</sequence>
<gene>
    <name evidence="1" type="ORF">CAMP_LOCUS10294</name>
</gene>
<evidence type="ECO:0000313" key="2">
    <source>
        <dbReference type="Proteomes" id="UP001152747"/>
    </source>
</evidence>
<evidence type="ECO:0000313" key="1">
    <source>
        <dbReference type="EMBL" id="CAI5447657.1"/>
    </source>
</evidence>
<reference evidence="1" key="1">
    <citation type="submission" date="2022-11" db="EMBL/GenBank/DDBJ databases">
        <authorList>
            <person name="Kikuchi T."/>
        </authorList>
    </citation>
    <scope>NUCLEOTIDE SEQUENCE</scope>
    <source>
        <strain evidence="1">PS1010</strain>
    </source>
</reference>
<keyword evidence="2" id="KW-1185">Reference proteome</keyword>
<dbReference type="AlphaFoldDB" id="A0A9P1IQS0"/>
<comment type="caution">
    <text evidence="1">The sequence shown here is derived from an EMBL/GenBank/DDBJ whole genome shotgun (WGS) entry which is preliminary data.</text>
</comment>
<dbReference type="EMBL" id="CANHGI010000004">
    <property type="protein sequence ID" value="CAI5447657.1"/>
    <property type="molecule type" value="Genomic_DNA"/>
</dbReference>
<proteinExistence type="predicted"/>